<proteinExistence type="predicted"/>
<dbReference type="EMBL" id="JAXARY010000004">
    <property type="protein sequence ID" value="MDX8126847.1"/>
    <property type="molecule type" value="Genomic_DNA"/>
</dbReference>
<sequence length="66" mass="7767">MRNCREITELVSKGLDTPLGIGERLSIKLHVMMCSRCRNFQSQTQFIRKAAHRYTEQLQDRLDKKS</sequence>
<accession>A0ABU4UBL8</accession>
<dbReference type="RefSeq" id="WP_319960924.1">
    <property type="nucleotide sequence ID" value="NZ_JAXARY010000004.1"/>
</dbReference>
<gene>
    <name evidence="2" type="ORF">QLH52_06105</name>
</gene>
<organism evidence="2 3">
    <name type="scientific">Methylomonas defluvii</name>
    <dbReference type="NCBI Taxonomy" id="3045149"/>
    <lineage>
        <taxon>Bacteria</taxon>
        <taxon>Pseudomonadati</taxon>
        <taxon>Pseudomonadota</taxon>
        <taxon>Gammaproteobacteria</taxon>
        <taxon>Methylococcales</taxon>
        <taxon>Methylococcaceae</taxon>
        <taxon>Methylomonas</taxon>
    </lineage>
</organism>
<reference evidence="2 3" key="1">
    <citation type="submission" date="2023-11" db="EMBL/GenBank/DDBJ databases">
        <authorList>
            <person name="Ouyang M.-Y."/>
        </authorList>
    </citation>
    <scope>NUCLEOTIDE SEQUENCE [LARGE SCALE GENOMIC DNA]</scope>
    <source>
        <strain evidence="2 3">OY6</strain>
    </source>
</reference>
<dbReference type="InterPro" id="IPR027383">
    <property type="entry name" value="Znf_put"/>
</dbReference>
<keyword evidence="3" id="KW-1185">Reference proteome</keyword>
<evidence type="ECO:0000313" key="3">
    <source>
        <dbReference type="Proteomes" id="UP001284537"/>
    </source>
</evidence>
<evidence type="ECO:0000313" key="2">
    <source>
        <dbReference type="EMBL" id="MDX8126847.1"/>
    </source>
</evidence>
<evidence type="ECO:0000259" key="1">
    <source>
        <dbReference type="Pfam" id="PF13490"/>
    </source>
</evidence>
<dbReference type="Pfam" id="PF13490">
    <property type="entry name" value="zf-HC2"/>
    <property type="match status" value="1"/>
</dbReference>
<feature type="domain" description="Putative zinc-finger" evidence="1">
    <location>
        <begin position="4"/>
        <end position="38"/>
    </location>
</feature>
<dbReference type="Proteomes" id="UP001284537">
    <property type="component" value="Unassembled WGS sequence"/>
</dbReference>
<name>A0ABU4UBL8_9GAMM</name>
<protein>
    <submittedName>
        <fullName evidence="2">Zf-HC2 domain-containing protein</fullName>
    </submittedName>
</protein>
<comment type="caution">
    <text evidence="2">The sequence shown here is derived from an EMBL/GenBank/DDBJ whole genome shotgun (WGS) entry which is preliminary data.</text>
</comment>